<gene>
    <name evidence="6" type="ORF">METZ01_LOCUS3630</name>
</gene>
<accession>A0A381N819</accession>
<comment type="similarity">
    <text evidence="4">Belongs to the cyclic nucleotide phosphodiesterase class-III family.</text>
</comment>
<dbReference type="InterPro" id="IPR004843">
    <property type="entry name" value="Calcineurin-like_PHP"/>
</dbReference>
<dbReference type="GO" id="GO:0004112">
    <property type="term" value="F:cyclic-nucleotide phosphodiesterase activity"/>
    <property type="evidence" value="ECO:0007669"/>
    <property type="project" value="InterPro"/>
</dbReference>
<keyword evidence="3" id="KW-0408">Iron</keyword>
<dbReference type="SUPFAM" id="SSF56300">
    <property type="entry name" value="Metallo-dependent phosphatases"/>
    <property type="match status" value="1"/>
</dbReference>
<dbReference type="EMBL" id="UINC01000188">
    <property type="protein sequence ID" value="SUZ50776.1"/>
    <property type="molecule type" value="Genomic_DNA"/>
</dbReference>
<organism evidence="6">
    <name type="scientific">marine metagenome</name>
    <dbReference type="NCBI Taxonomy" id="408172"/>
    <lineage>
        <taxon>unclassified sequences</taxon>
        <taxon>metagenomes</taxon>
        <taxon>ecological metagenomes</taxon>
    </lineage>
</organism>
<proteinExistence type="inferred from homology"/>
<evidence type="ECO:0000256" key="1">
    <source>
        <dbReference type="ARBA" id="ARBA00022723"/>
    </source>
</evidence>
<dbReference type="InterPro" id="IPR026575">
    <property type="entry name" value="GpdQ/CpdA-like"/>
</dbReference>
<sequence length="272" mass="30374">MTRLATRNTISLLHITDTHLFGSPEGTLLEMNTHNSLNHVVNIVKQNEAEIDFILATGDIAQDASEEAYKSFMNIVGDLDIPYRWIPGNHDDFSMMEKVAYGAGIYEKLVQINNWQIIFLNTSVAGQVYGNLSADEIGFLQSSLQAVESDVSVDHCMICLHHNPIKGNAGWMEGIGLKNGEKFFQIITQFEKTNCVVYGHVHQGLDYVHESIRCLCTPSTCIQFKPNVAHFALDKVNPGYRILKLSKDGSIDTKVKRVTGFTSQVDCGRSEY</sequence>
<name>A0A381N819_9ZZZZ</name>
<dbReference type="Gene3D" id="3.60.21.10">
    <property type="match status" value="1"/>
</dbReference>
<dbReference type="PANTHER" id="PTHR42988">
    <property type="entry name" value="PHOSPHOHYDROLASE"/>
    <property type="match status" value="1"/>
</dbReference>
<dbReference type="NCBIfam" id="NF008359">
    <property type="entry name" value="PRK11148.1"/>
    <property type="match status" value="1"/>
</dbReference>
<evidence type="ECO:0000256" key="4">
    <source>
        <dbReference type="ARBA" id="ARBA00025742"/>
    </source>
</evidence>
<evidence type="ECO:0000256" key="3">
    <source>
        <dbReference type="ARBA" id="ARBA00023004"/>
    </source>
</evidence>
<dbReference type="CDD" id="cd07402">
    <property type="entry name" value="MPP_GpdQ"/>
    <property type="match status" value="1"/>
</dbReference>
<protein>
    <recommendedName>
        <fullName evidence="5">Calcineurin-like phosphoesterase domain-containing protein</fullName>
    </recommendedName>
</protein>
<keyword evidence="1" id="KW-0479">Metal-binding</keyword>
<dbReference type="PANTHER" id="PTHR42988:SF2">
    <property type="entry name" value="CYCLIC NUCLEOTIDE PHOSPHODIESTERASE CBUA0032-RELATED"/>
    <property type="match status" value="1"/>
</dbReference>
<evidence type="ECO:0000256" key="2">
    <source>
        <dbReference type="ARBA" id="ARBA00022801"/>
    </source>
</evidence>
<dbReference type="GO" id="GO:0046872">
    <property type="term" value="F:metal ion binding"/>
    <property type="evidence" value="ECO:0007669"/>
    <property type="project" value="UniProtKB-KW"/>
</dbReference>
<feature type="domain" description="Calcineurin-like phosphoesterase" evidence="5">
    <location>
        <begin position="11"/>
        <end position="203"/>
    </location>
</feature>
<dbReference type="Pfam" id="PF00149">
    <property type="entry name" value="Metallophos"/>
    <property type="match status" value="1"/>
</dbReference>
<keyword evidence="2" id="KW-0378">Hydrolase</keyword>
<dbReference type="AlphaFoldDB" id="A0A381N819"/>
<evidence type="ECO:0000259" key="5">
    <source>
        <dbReference type="Pfam" id="PF00149"/>
    </source>
</evidence>
<dbReference type="InterPro" id="IPR050884">
    <property type="entry name" value="CNP_phosphodiesterase-III"/>
</dbReference>
<reference evidence="6" key="1">
    <citation type="submission" date="2018-05" db="EMBL/GenBank/DDBJ databases">
        <authorList>
            <person name="Lanie J.A."/>
            <person name="Ng W.-L."/>
            <person name="Kazmierczak K.M."/>
            <person name="Andrzejewski T.M."/>
            <person name="Davidsen T.M."/>
            <person name="Wayne K.J."/>
            <person name="Tettelin H."/>
            <person name="Glass J.I."/>
            <person name="Rusch D."/>
            <person name="Podicherti R."/>
            <person name="Tsui H.-C.T."/>
            <person name="Winkler M.E."/>
        </authorList>
    </citation>
    <scope>NUCLEOTIDE SEQUENCE</scope>
</reference>
<dbReference type="InterPro" id="IPR029052">
    <property type="entry name" value="Metallo-depent_PP-like"/>
</dbReference>
<evidence type="ECO:0000313" key="6">
    <source>
        <dbReference type="EMBL" id="SUZ50776.1"/>
    </source>
</evidence>